<evidence type="ECO:0000256" key="6">
    <source>
        <dbReference type="ARBA" id="ARBA00022840"/>
    </source>
</evidence>
<dbReference type="Gene3D" id="3.30.450.20">
    <property type="entry name" value="PAS domain"/>
    <property type="match status" value="1"/>
</dbReference>
<sequence length="607" mass="65809">MNANPEGGPLWEIVLVAQSAPVVAAVVGLMILSGIISIGVTAYTWRHRKKPGAVGLGTLAAASGLWSVGYLIELLISDLQLKLLVANVEWIGVLVAPVAWFAFAFSYTGRDRYTAPGPLMIVSFLPMVTLIAAWTNPAHHFMWATSEVVPTATGVITLMDHQWGPLYWVILAYSYLLWLAGALALFQTMLDLPTIYRLQAITLIVGTLMPVLGSLSTVLLELYGVALDVTPATFTFAGLAYAFALSQYDLLGSRPVPRSIACERVVKSMADAVVVTDTKWRIIALNQTAADILDRTTADLKGRPISSVISGTASKKSNGNVAVKLGESQRDFELRTSTFTDFHGRPIGNALVFRDVTDRRRNVQQLEVMNRVLRHNLRTEANMLFGYADLVVEALANDSLDRAQRYSETVRDRAFSLVTISEKARKIAALHGNTTEDDETATPVPVGVQLEQAASTVKDDHPECVVLVDSDLDDRIVCSPTLEHVVQELIENGVVHNYSDTPTVQVEAFEADETVEIHVTDDGPGINPNELVAIRAHGETPLQHGSGLGLWLVTWGVDQLRGEVSFKRTNGSGTTASLQIPVQWVADDSETTGAQNGEAEHGHAEGG</sequence>
<protein>
    <recommendedName>
        <fullName evidence="2">histidine kinase</fullName>
        <ecNumber evidence="2">2.7.13.3</ecNumber>
    </recommendedName>
</protein>
<dbReference type="EC" id="2.7.13.3" evidence="2"/>
<organism evidence="9 10">
    <name type="scientific">Haloferax larsenii</name>
    <dbReference type="NCBI Taxonomy" id="302484"/>
    <lineage>
        <taxon>Archaea</taxon>
        <taxon>Methanobacteriati</taxon>
        <taxon>Methanobacteriota</taxon>
        <taxon>Stenosarchaea group</taxon>
        <taxon>Halobacteria</taxon>
        <taxon>Halobacteriales</taxon>
        <taxon>Haloferacaceae</taxon>
        <taxon>Haloferax</taxon>
    </lineage>
</organism>
<feature type="domain" description="Histidine kinase" evidence="8">
    <location>
        <begin position="372"/>
        <end position="584"/>
    </location>
</feature>
<dbReference type="InterPro" id="IPR036890">
    <property type="entry name" value="HATPase_C_sf"/>
</dbReference>
<dbReference type="PROSITE" id="PS50109">
    <property type="entry name" value="HIS_KIN"/>
    <property type="match status" value="1"/>
</dbReference>
<dbReference type="GO" id="GO:0005524">
    <property type="term" value="F:ATP binding"/>
    <property type="evidence" value="ECO:0007669"/>
    <property type="project" value="UniProtKB-KW"/>
</dbReference>
<dbReference type="InterPro" id="IPR005467">
    <property type="entry name" value="His_kinase_dom"/>
</dbReference>
<feature type="transmembrane region" description="Helical" evidence="7">
    <location>
        <begin position="198"/>
        <end position="220"/>
    </location>
</feature>
<dbReference type="Gene3D" id="3.30.565.10">
    <property type="entry name" value="Histidine kinase-like ATPase, C-terminal domain"/>
    <property type="match status" value="1"/>
</dbReference>
<dbReference type="InterPro" id="IPR004358">
    <property type="entry name" value="Sig_transdc_His_kin-like_C"/>
</dbReference>
<dbReference type="CDD" id="cd16936">
    <property type="entry name" value="HATPase_RsbW-like"/>
    <property type="match status" value="1"/>
</dbReference>
<evidence type="ECO:0000313" key="9">
    <source>
        <dbReference type="EMBL" id="SEK34591.1"/>
    </source>
</evidence>
<dbReference type="SUPFAM" id="SSF55785">
    <property type="entry name" value="PYP-like sensor domain (PAS domain)"/>
    <property type="match status" value="1"/>
</dbReference>
<accession>A0A1H7G8Y7</accession>
<dbReference type="InterPro" id="IPR003594">
    <property type="entry name" value="HATPase_dom"/>
</dbReference>
<dbReference type="InterPro" id="IPR035965">
    <property type="entry name" value="PAS-like_dom_sf"/>
</dbReference>
<keyword evidence="7" id="KW-0812">Transmembrane</keyword>
<keyword evidence="7" id="KW-0472">Membrane</keyword>
<comment type="catalytic activity">
    <reaction evidence="1">
        <text>ATP + protein L-histidine = ADP + protein N-phospho-L-histidine.</text>
        <dbReference type="EC" id="2.7.13.3"/>
    </reaction>
</comment>
<dbReference type="AlphaFoldDB" id="A0A1H7G8Y7"/>
<evidence type="ECO:0000256" key="4">
    <source>
        <dbReference type="ARBA" id="ARBA00022741"/>
    </source>
</evidence>
<keyword evidence="3" id="KW-0808">Transferase</keyword>
<evidence type="ECO:0000256" key="2">
    <source>
        <dbReference type="ARBA" id="ARBA00012438"/>
    </source>
</evidence>
<reference evidence="9 10" key="1">
    <citation type="submission" date="2016-10" db="EMBL/GenBank/DDBJ databases">
        <authorList>
            <person name="de Groot N.N."/>
        </authorList>
    </citation>
    <scope>NUCLEOTIDE SEQUENCE [LARGE SCALE GENOMIC DNA]</scope>
    <source>
        <strain evidence="9 10">CDM_5</strain>
    </source>
</reference>
<feature type="transmembrane region" description="Helical" evidence="7">
    <location>
        <begin position="117"/>
        <end position="135"/>
    </location>
</feature>
<evidence type="ECO:0000256" key="5">
    <source>
        <dbReference type="ARBA" id="ARBA00022777"/>
    </source>
</evidence>
<feature type="transmembrane region" description="Helical" evidence="7">
    <location>
        <begin position="166"/>
        <end position="186"/>
    </location>
</feature>
<dbReference type="SUPFAM" id="SSF55874">
    <property type="entry name" value="ATPase domain of HSP90 chaperone/DNA topoisomerase II/histidine kinase"/>
    <property type="match status" value="1"/>
</dbReference>
<gene>
    <name evidence="9" type="ORF">SAMN04488691_101249</name>
</gene>
<keyword evidence="5" id="KW-0418">Kinase</keyword>
<dbReference type="SMART" id="SM00387">
    <property type="entry name" value="HATPase_c"/>
    <property type="match status" value="1"/>
</dbReference>
<feature type="transmembrane region" description="Helical" evidence="7">
    <location>
        <begin position="20"/>
        <end position="45"/>
    </location>
</feature>
<proteinExistence type="predicted"/>
<dbReference type="InterPro" id="IPR031621">
    <property type="entry name" value="HisKA_7TM"/>
</dbReference>
<keyword evidence="7" id="KW-1133">Transmembrane helix</keyword>
<dbReference type="CDD" id="cd00130">
    <property type="entry name" value="PAS"/>
    <property type="match status" value="1"/>
</dbReference>
<dbReference type="Pfam" id="PF02518">
    <property type="entry name" value="HATPase_c"/>
    <property type="match status" value="1"/>
</dbReference>
<evidence type="ECO:0000259" key="8">
    <source>
        <dbReference type="PROSITE" id="PS50109"/>
    </source>
</evidence>
<dbReference type="PANTHER" id="PTHR44936">
    <property type="entry name" value="SENSOR PROTEIN CREC"/>
    <property type="match status" value="1"/>
</dbReference>
<evidence type="ECO:0000256" key="1">
    <source>
        <dbReference type="ARBA" id="ARBA00000085"/>
    </source>
</evidence>
<dbReference type="Proteomes" id="UP000183894">
    <property type="component" value="Unassembled WGS sequence"/>
</dbReference>
<keyword evidence="6" id="KW-0067">ATP-binding</keyword>
<dbReference type="InterPro" id="IPR000014">
    <property type="entry name" value="PAS"/>
</dbReference>
<dbReference type="GO" id="GO:0004673">
    <property type="term" value="F:protein histidine kinase activity"/>
    <property type="evidence" value="ECO:0007669"/>
    <property type="project" value="UniProtKB-EC"/>
</dbReference>
<name>A0A1H7G8Y7_HALLR</name>
<evidence type="ECO:0000256" key="7">
    <source>
        <dbReference type="SAM" id="Phobius"/>
    </source>
</evidence>
<feature type="transmembrane region" description="Helical" evidence="7">
    <location>
        <begin position="84"/>
        <end position="105"/>
    </location>
</feature>
<evidence type="ECO:0000256" key="3">
    <source>
        <dbReference type="ARBA" id="ARBA00022679"/>
    </source>
</evidence>
<keyword evidence="4" id="KW-0547">Nucleotide-binding</keyword>
<dbReference type="EMBL" id="FOAD01000001">
    <property type="protein sequence ID" value="SEK34591.1"/>
    <property type="molecule type" value="Genomic_DNA"/>
</dbReference>
<dbReference type="PANTHER" id="PTHR44936:SF10">
    <property type="entry name" value="SENSOR PROTEIN RSTB"/>
    <property type="match status" value="1"/>
</dbReference>
<feature type="transmembrane region" description="Helical" evidence="7">
    <location>
        <begin position="52"/>
        <end position="72"/>
    </location>
</feature>
<evidence type="ECO:0000313" key="10">
    <source>
        <dbReference type="Proteomes" id="UP000183894"/>
    </source>
</evidence>
<dbReference type="Pfam" id="PF16927">
    <property type="entry name" value="HisKA_7TM"/>
    <property type="match status" value="1"/>
</dbReference>
<dbReference type="InterPro" id="IPR050980">
    <property type="entry name" value="2C_sensor_his_kinase"/>
</dbReference>
<dbReference type="PRINTS" id="PR00344">
    <property type="entry name" value="BCTRLSENSOR"/>
</dbReference>